<evidence type="ECO:0000256" key="1">
    <source>
        <dbReference type="SAM" id="MobiDB-lite"/>
    </source>
</evidence>
<dbReference type="EMBL" id="CM016762">
    <property type="protein sequence ID" value="TMS34605.1"/>
    <property type="molecule type" value="Genomic_DNA"/>
</dbReference>
<proteinExistence type="predicted"/>
<organism evidence="2 3">
    <name type="scientific">Steinernema carpocapsae</name>
    <name type="common">Entomopathogenic nematode</name>
    <dbReference type="NCBI Taxonomy" id="34508"/>
    <lineage>
        <taxon>Eukaryota</taxon>
        <taxon>Metazoa</taxon>
        <taxon>Ecdysozoa</taxon>
        <taxon>Nematoda</taxon>
        <taxon>Chromadorea</taxon>
        <taxon>Rhabditida</taxon>
        <taxon>Tylenchina</taxon>
        <taxon>Panagrolaimomorpha</taxon>
        <taxon>Strongyloidoidea</taxon>
        <taxon>Steinernematidae</taxon>
        <taxon>Steinernema</taxon>
    </lineage>
</organism>
<dbReference type="AlphaFoldDB" id="A0A4U8UQE6"/>
<feature type="compositionally biased region" description="Polar residues" evidence="1">
    <location>
        <begin position="24"/>
        <end position="35"/>
    </location>
</feature>
<accession>A0A4U8UQE6</accession>
<protein>
    <submittedName>
        <fullName evidence="2">Uncharacterized protein</fullName>
    </submittedName>
</protein>
<evidence type="ECO:0000313" key="2">
    <source>
        <dbReference type="EMBL" id="TMS34605.1"/>
    </source>
</evidence>
<dbReference type="EMBL" id="AZBU02000001">
    <property type="protein sequence ID" value="TMS34605.1"/>
    <property type="molecule type" value="Genomic_DNA"/>
</dbReference>
<feature type="region of interest" description="Disordered" evidence="1">
    <location>
        <begin position="24"/>
        <end position="67"/>
    </location>
</feature>
<reference evidence="2 3" key="1">
    <citation type="journal article" date="2015" name="Genome Biol.">
        <title>Comparative genomics of Steinernema reveals deeply conserved gene regulatory networks.</title>
        <authorList>
            <person name="Dillman A.R."/>
            <person name="Macchietto M."/>
            <person name="Porter C.F."/>
            <person name="Rogers A."/>
            <person name="Williams B."/>
            <person name="Antoshechkin I."/>
            <person name="Lee M.M."/>
            <person name="Goodwin Z."/>
            <person name="Lu X."/>
            <person name="Lewis E.E."/>
            <person name="Goodrich-Blair H."/>
            <person name="Stock S.P."/>
            <person name="Adams B.J."/>
            <person name="Sternberg P.W."/>
            <person name="Mortazavi A."/>
        </authorList>
    </citation>
    <scope>NUCLEOTIDE SEQUENCE [LARGE SCALE GENOMIC DNA]</scope>
    <source>
        <strain evidence="2 3">ALL</strain>
    </source>
</reference>
<dbReference type="Proteomes" id="UP000298663">
    <property type="component" value="Chromosome X"/>
</dbReference>
<keyword evidence="3" id="KW-1185">Reference proteome</keyword>
<gene>
    <name evidence="2" type="ORF">L596_002160</name>
</gene>
<comment type="caution">
    <text evidence="2">The sequence shown here is derived from an EMBL/GenBank/DDBJ whole genome shotgun (WGS) entry which is preliminary data.</text>
</comment>
<evidence type="ECO:0000313" key="3">
    <source>
        <dbReference type="Proteomes" id="UP000298663"/>
    </source>
</evidence>
<reference evidence="2 3" key="2">
    <citation type="journal article" date="2019" name="G3 (Bethesda)">
        <title>Hybrid Assembly of the Genome of the Entomopathogenic Nematode Steinernema carpocapsae Identifies the X-Chromosome.</title>
        <authorList>
            <person name="Serra L."/>
            <person name="Macchietto M."/>
            <person name="Macias-Munoz A."/>
            <person name="McGill C.J."/>
            <person name="Rodriguez I.M."/>
            <person name="Rodriguez B."/>
            <person name="Murad R."/>
            <person name="Mortazavi A."/>
        </authorList>
    </citation>
    <scope>NUCLEOTIDE SEQUENCE [LARGE SCALE GENOMIC DNA]</scope>
    <source>
        <strain evidence="2 3">ALL</strain>
    </source>
</reference>
<sequence>MQHILRTFPTHHHQHHALGGVTSMASPVENRSPSSACPPKVNEGNVEHLPSSSVPNYRTHGEERSYKRHRLNKTTVRTSANNRFATSLHSRS</sequence>
<name>A0A4U8UQE6_STECR</name>